<sequence>MKFASYVQAGKASYGLVTEGGIVDLGKRIGVEFPTLKALIAADALGKAAAFAHEPADFAADTVEYLPVIPDPVHLWCLALNYVEHHAEVEAAGRVQELPKKPALFARAADSLTGHERPLIAPSVSEQFDFEGELAVIIGKGGRNVSEADAMSHIAGYAVCNEGSVRDWQFHTKQITPGKNFWHSGALGPVMVTADEIGDPHALSIKTWLNEQLVQDGTSADMVHKIPAFIAYVSTIAPLVPGDVLSTGTPSGVGFSRKPPLWMKPGDRCTIEIEGVGRLSNPVAADS</sequence>
<evidence type="ECO:0000259" key="3">
    <source>
        <dbReference type="Pfam" id="PF01557"/>
    </source>
</evidence>
<dbReference type="InterPro" id="IPR036663">
    <property type="entry name" value="Fumarylacetoacetase_C_sf"/>
</dbReference>
<name>A0A7X1FUU5_9SPHN</name>
<gene>
    <name evidence="4" type="ORF">H7F51_15015</name>
</gene>
<dbReference type="RefSeq" id="WP_185665124.1">
    <property type="nucleotide sequence ID" value="NZ_JACLAW010000012.1"/>
</dbReference>
<evidence type="ECO:0000313" key="5">
    <source>
        <dbReference type="Proteomes" id="UP000566813"/>
    </source>
</evidence>
<accession>A0A7X1FUU5</accession>
<dbReference type="InterPro" id="IPR051121">
    <property type="entry name" value="FAH"/>
</dbReference>
<dbReference type="AlphaFoldDB" id="A0A7X1FUU5"/>
<comment type="similarity">
    <text evidence="1">Belongs to the FAH family.</text>
</comment>
<dbReference type="GO" id="GO:0044281">
    <property type="term" value="P:small molecule metabolic process"/>
    <property type="evidence" value="ECO:0007669"/>
    <property type="project" value="UniProtKB-ARBA"/>
</dbReference>
<dbReference type="Gene3D" id="3.90.850.10">
    <property type="entry name" value="Fumarylacetoacetase-like, C-terminal domain"/>
    <property type="match status" value="1"/>
</dbReference>
<dbReference type="EMBL" id="JACLAW010000012">
    <property type="protein sequence ID" value="MBC2666827.1"/>
    <property type="molecule type" value="Genomic_DNA"/>
</dbReference>
<dbReference type="PANTHER" id="PTHR42796:SF4">
    <property type="entry name" value="FUMARYLACETOACETATE HYDROLASE DOMAIN-CONTAINING PROTEIN 2A"/>
    <property type="match status" value="1"/>
</dbReference>
<keyword evidence="4" id="KW-0378">Hydrolase</keyword>
<feature type="domain" description="Fumarylacetoacetase-like C-terminal" evidence="3">
    <location>
        <begin position="75"/>
        <end position="283"/>
    </location>
</feature>
<organism evidence="4 5">
    <name type="scientific">Novosphingobium flavum</name>
    <dbReference type="NCBI Taxonomy" id="1778672"/>
    <lineage>
        <taxon>Bacteria</taxon>
        <taxon>Pseudomonadati</taxon>
        <taxon>Pseudomonadota</taxon>
        <taxon>Alphaproteobacteria</taxon>
        <taxon>Sphingomonadales</taxon>
        <taxon>Sphingomonadaceae</taxon>
        <taxon>Novosphingobium</taxon>
    </lineage>
</organism>
<dbReference type="Proteomes" id="UP000566813">
    <property type="component" value="Unassembled WGS sequence"/>
</dbReference>
<evidence type="ECO:0000256" key="2">
    <source>
        <dbReference type="ARBA" id="ARBA00022723"/>
    </source>
</evidence>
<dbReference type="GO" id="GO:0016787">
    <property type="term" value="F:hydrolase activity"/>
    <property type="evidence" value="ECO:0007669"/>
    <property type="project" value="UniProtKB-KW"/>
</dbReference>
<keyword evidence="2" id="KW-0479">Metal-binding</keyword>
<dbReference type="GO" id="GO:0046872">
    <property type="term" value="F:metal ion binding"/>
    <property type="evidence" value="ECO:0007669"/>
    <property type="project" value="UniProtKB-KW"/>
</dbReference>
<reference evidence="4 5" key="1">
    <citation type="submission" date="2020-08" db="EMBL/GenBank/DDBJ databases">
        <title>The genome sequence of type strain Novosphingobium flavum NBRC 111647.</title>
        <authorList>
            <person name="Liu Y."/>
        </authorList>
    </citation>
    <scope>NUCLEOTIDE SEQUENCE [LARGE SCALE GENOMIC DNA]</scope>
    <source>
        <strain evidence="4 5">NBRC 111647</strain>
    </source>
</reference>
<dbReference type="SUPFAM" id="SSF56529">
    <property type="entry name" value="FAH"/>
    <property type="match status" value="1"/>
</dbReference>
<proteinExistence type="inferred from homology"/>
<dbReference type="PANTHER" id="PTHR42796">
    <property type="entry name" value="FUMARYLACETOACETATE HYDROLASE DOMAIN-CONTAINING PROTEIN 2A-RELATED"/>
    <property type="match status" value="1"/>
</dbReference>
<keyword evidence="5" id="KW-1185">Reference proteome</keyword>
<evidence type="ECO:0000313" key="4">
    <source>
        <dbReference type="EMBL" id="MBC2666827.1"/>
    </source>
</evidence>
<dbReference type="InterPro" id="IPR011234">
    <property type="entry name" value="Fumarylacetoacetase-like_C"/>
</dbReference>
<comment type="caution">
    <text evidence="4">The sequence shown here is derived from an EMBL/GenBank/DDBJ whole genome shotgun (WGS) entry which is preliminary data.</text>
</comment>
<evidence type="ECO:0000256" key="1">
    <source>
        <dbReference type="ARBA" id="ARBA00010211"/>
    </source>
</evidence>
<dbReference type="Pfam" id="PF01557">
    <property type="entry name" value="FAA_hydrolase"/>
    <property type="match status" value="1"/>
</dbReference>
<protein>
    <submittedName>
        <fullName evidence="4">Fumarylacetoacetate hydrolase family protein</fullName>
    </submittedName>
</protein>